<name>A0A1B9NDG4_9MICO</name>
<dbReference type="InterPro" id="IPR004111">
    <property type="entry name" value="Repressor_TetR_C"/>
</dbReference>
<dbReference type="Pfam" id="PF00440">
    <property type="entry name" value="TetR_N"/>
    <property type="match status" value="1"/>
</dbReference>
<dbReference type="InterPro" id="IPR036271">
    <property type="entry name" value="Tet_transcr_reg_TetR-rel_C_sf"/>
</dbReference>
<gene>
    <name evidence="4" type="ORF">A7J15_03485</name>
</gene>
<evidence type="ECO:0000256" key="2">
    <source>
        <dbReference type="ARBA" id="ARBA00023125"/>
    </source>
</evidence>
<dbReference type="PANTHER" id="PTHR30055:SF151">
    <property type="entry name" value="TRANSCRIPTIONAL REGULATORY PROTEIN"/>
    <property type="match status" value="1"/>
</dbReference>
<evidence type="ECO:0000313" key="4">
    <source>
        <dbReference type="EMBL" id="OCG74613.1"/>
    </source>
</evidence>
<keyword evidence="3" id="KW-0804">Transcription</keyword>
<dbReference type="GO" id="GO:0000976">
    <property type="term" value="F:transcription cis-regulatory region binding"/>
    <property type="evidence" value="ECO:0007669"/>
    <property type="project" value="TreeGrafter"/>
</dbReference>
<keyword evidence="5" id="KW-1185">Reference proteome</keyword>
<evidence type="ECO:0000313" key="5">
    <source>
        <dbReference type="Proteomes" id="UP000093355"/>
    </source>
</evidence>
<dbReference type="InterPro" id="IPR050109">
    <property type="entry name" value="HTH-type_TetR-like_transc_reg"/>
</dbReference>
<dbReference type="AlphaFoldDB" id="A0A1B9NDG4"/>
<dbReference type="SUPFAM" id="SSF48498">
    <property type="entry name" value="Tetracyclin repressor-like, C-terminal domain"/>
    <property type="match status" value="1"/>
</dbReference>
<dbReference type="InterPro" id="IPR001647">
    <property type="entry name" value="HTH_TetR"/>
</dbReference>
<proteinExistence type="predicted"/>
<dbReference type="RefSeq" id="WP_067024595.1">
    <property type="nucleotide sequence ID" value="NZ_CP038256.1"/>
</dbReference>
<organism evidence="4 5">
    <name type="scientific">Microbacterium sediminis</name>
    <dbReference type="NCBI Taxonomy" id="904291"/>
    <lineage>
        <taxon>Bacteria</taxon>
        <taxon>Bacillati</taxon>
        <taxon>Actinomycetota</taxon>
        <taxon>Actinomycetes</taxon>
        <taxon>Micrococcales</taxon>
        <taxon>Microbacteriaceae</taxon>
        <taxon>Microbacterium</taxon>
    </lineage>
</organism>
<dbReference type="EMBL" id="LXMD01000021">
    <property type="protein sequence ID" value="OCG74613.1"/>
    <property type="molecule type" value="Genomic_DNA"/>
</dbReference>
<dbReference type="GO" id="GO:0003700">
    <property type="term" value="F:DNA-binding transcription factor activity"/>
    <property type="evidence" value="ECO:0007669"/>
    <property type="project" value="TreeGrafter"/>
</dbReference>
<protein>
    <submittedName>
        <fullName evidence="4">TetR family transcriptional regulator</fullName>
    </submittedName>
</protein>
<dbReference type="GO" id="GO:0045892">
    <property type="term" value="P:negative regulation of DNA-templated transcription"/>
    <property type="evidence" value="ECO:0007669"/>
    <property type="project" value="InterPro"/>
</dbReference>
<comment type="caution">
    <text evidence="4">The sequence shown here is derived from an EMBL/GenBank/DDBJ whole genome shotgun (WGS) entry which is preliminary data.</text>
</comment>
<dbReference type="InterPro" id="IPR009057">
    <property type="entry name" value="Homeodomain-like_sf"/>
</dbReference>
<dbReference type="STRING" id="904291.A7J15_03485"/>
<dbReference type="Proteomes" id="UP000093355">
    <property type="component" value="Unassembled WGS sequence"/>
</dbReference>
<reference evidence="4 5" key="1">
    <citation type="submission" date="2016-05" db="EMBL/GenBank/DDBJ databases">
        <authorList>
            <person name="Lavstsen T."/>
            <person name="Jespersen J.S."/>
        </authorList>
    </citation>
    <scope>NUCLEOTIDE SEQUENCE [LARGE SCALE GENOMIC DNA]</scope>
    <source>
        <strain evidence="4 5">YLB-01</strain>
    </source>
</reference>
<dbReference type="SUPFAM" id="SSF46689">
    <property type="entry name" value="Homeodomain-like"/>
    <property type="match status" value="1"/>
</dbReference>
<evidence type="ECO:0000256" key="3">
    <source>
        <dbReference type="ARBA" id="ARBA00023163"/>
    </source>
</evidence>
<keyword evidence="1" id="KW-0805">Transcription regulation</keyword>
<dbReference type="PANTHER" id="PTHR30055">
    <property type="entry name" value="HTH-TYPE TRANSCRIPTIONAL REGULATOR RUTR"/>
    <property type="match status" value="1"/>
</dbReference>
<accession>A0A1B9NDG4</accession>
<dbReference type="Pfam" id="PF02909">
    <property type="entry name" value="TetR_C_1"/>
    <property type="match status" value="1"/>
</dbReference>
<dbReference type="PROSITE" id="PS50977">
    <property type="entry name" value="HTH_TETR_2"/>
    <property type="match status" value="1"/>
</dbReference>
<dbReference type="OrthoDB" id="2570341at2"/>
<evidence type="ECO:0000256" key="1">
    <source>
        <dbReference type="ARBA" id="ARBA00023015"/>
    </source>
</evidence>
<dbReference type="Gene3D" id="1.10.357.10">
    <property type="entry name" value="Tetracycline Repressor, domain 2"/>
    <property type="match status" value="1"/>
</dbReference>
<keyword evidence="2" id="KW-0238">DNA-binding</keyword>
<sequence length="315" mass="34178">MTDQEPVELPRGVALAWGVAANPQRGPKREMSVESIVEAAVEIADAEGLGAVSMAAVAKKLGFTPMSLYRYVSAKDDLLLLMQEEGTGLPSGAHREVDGWREKLRVLFREQVGIYVRHPWLLSIPITGSPVTPNSSAWIDEGLAALDGTPLLPEERMAAVLAVTGQARWNGIVLSGYAETARSSGRSDAEVAAQEQAFYEAVITAEAYPHLRAVVDAGVFTSPYDPFGWGFERTLDGIEAYIAGLDRGEPHRLGDDWAAPDDLDVAEDKRYRAAAKASAEARKALLQAEKALRQARKAQRQALAEARERMARGAR</sequence>
<dbReference type="Gene3D" id="1.10.10.60">
    <property type="entry name" value="Homeodomain-like"/>
    <property type="match status" value="1"/>
</dbReference>